<dbReference type="InterPro" id="IPR011990">
    <property type="entry name" value="TPR-like_helical_dom_sf"/>
</dbReference>
<comment type="caution">
    <text evidence="1">The sequence shown here is derived from an EMBL/GenBank/DDBJ whole genome shotgun (WGS) entry which is preliminary data.</text>
</comment>
<accession>A0A835I1I6</accession>
<dbReference type="Proteomes" id="UP000631114">
    <property type="component" value="Unassembled WGS sequence"/>
</dbReference>
<dbReference type="Gene3D" id="1.25.40.10">
    <property type="entry name" value="Tetratricopeptide repeat domain"/>
    <property type="match status" value="1"/>
</dbReference>
<evidence type="ECO:0000313" key="1">
    <source>
        <dbReference type="EMBL" id="KAF9608894.1"/>
    </source>
</evidence>
<keyword evidence="2" id="KW-1185">Reference proteome</keyword>
<dbReference type="OrthoDB" id="1860728at2759"/>
<dbReference type="GO" id="GO:0003723">
    <property type="term" value="F:RNA binding"/>
    <property type="evidence" value="ECO:0007669"/>
    <property type="project" value="InterPro"/>
</dbReference>
<dbReference type="PANTHER" id="PTHR47926:SF471">
    <property type="entry name" value="DYW DOMAIN-CONTAINING PROTEIN"/>
    <property type="match status" value="1"/>
</dbReference>
<dbReference type="InterPro" id="IPR046960">
    <property type="entry name" value="PPR_At4g14850-like_plant"/>
</dbReference>
<protein>
    <recommendedName>
        <fullName evidence="3">Pentatricopeptide repeat-containing protein</fullName>
    </recommendedName>
</protein>
<organism evidence="1 2">
    <name type="scientific">Coptis chinensis</name>
    <dbReference type="NCBI Taxonomy" id="261450"/>
    <lineage>
        <taxon>Eukaryota</taxon>
        <taxon>Viridiplantae</taxon>
        <taxon>Streptophyta</taxon>
        <taxon>Embryophyta</taxon>
        <taxon>Tracheophyta</taxon>
        <taxon>Spermatophyta</taxon>
        <taxon>Magnoliopsida</taxon>
        <taxon>Ranunculales</taxon>
        <taxon>Ranunculaceae</taxon>
        <taxon>Coptidoideae</taxon>
        <taxon>Coptis</taxon>
    </lineage>
</organism>
<proteinExistence type="predicted"/>
<sequence length="137" mass="14644">MRKEGIKPSKFTFSSILKACSALDASEYGKQIHAQILESDLQSDEFIGSALFDLYSLYGCIEDGLRSWGLFSELLVSGRKLDEFTMSGALSACANLAASRSGELIQGHAVKTGLGCFVIVGTSLICMYAKSGDIDVA</sequence>
<evidence type="ECO:0000313" key="2">
    <source>
        <dbReference type="Proteomes" id="UP000631114"/>
    </source>
</evidence>
<reference evidence="1 2" key="1">
    <citation type="submission" date="2020-10" db="EMBL/GenBank/DDBJ databases">
        <title>The Coptis chinensis genome and diversification of protoberbering-type alkaloids.</title>
        <authorList>
            <person name="Wang B."/>
            <person name="Shu S."/>
            <person name="Song C."/>
            <person name="Liu Y."/>
        </authorList>
    </citation>
    <scope>NUCLEOTIDE SEQUENCE [LARGE SCALE GENOMIC DNA]</scope>
    <source>
        <strain evidence="1">HL-2020</strain>
        <tissue evidence="1">Leaf</tissue>
    </source>
</reference>
<evidence type="ECO:0008006" key="3">
    <source>
        <dbReference type="Google" id="ProtNLM"/>
    </source>
</evidence>
<dbReference type="AlphaFoldDB" id="A0A835I1I6"/>
<name>A0A835I1I6_9MAGN</name>
<gene>
    <name evidence="1" type="ORF">IFM89_012062</name>
</gene>
<dbReference type="EMBL" id="JADFTS010000004">
    <property type="protein sequence ID" value="KAF9608894.1"/>
    <property type="molecule type" value="Genomic_DNA"/>
</dbReference>
<dbReference type="PANTHER" id="PTHR47926">
    <property type="entry name" value="PENTATRICOPEPTIDE REPEAT-CONTAINING PROTEIN"/>
    <property type="match status" value="1"/>
</dbReference>
<dbReference type="GO" id="GO:0009451">
    <property type="term" value="P:RNA modification"/>
    <property type="evidence" value="ECO:0007669"/>
    <property type="project" value="InterPro"/>
</dbReference>